<dbReference type="Gene3D" id="2.40.160.10">
    <property type="entry name" value="Porin"/>
    <property type="match status" value="1"/>
</dbReference>
<accession>A0A2U3QIB9</accession>
<reference evidence="3" key="1">
    <citation type="submission" date="2018-03" db="EMBL/GenBank/DDBJ databases">
        <authorList>
            <person name="Zecchin S."/>
        </authorList>
    </citation>
    <scope>NUCLEOTIDE SEQUENCE [LARGE SCALE GENOMIC DNA]</scope>
</reference>
<dbReference type="SUPFAM" id="SSF56935">
    <property type="entry name" value="Porins"/>
    <property type="match status" value="2"/>
</dbReference>
<dbReference type="PROSITE" id="PS51257">
    <property type="entry name" value="PROKAR_LIPOPROTEIN"/>
    <property type="match status" value="1"/>
</dbReference>
<sequence length="420" mass="47795">MRHITQCLLFIPIAILSCLVLFPAPAMAQSAPLSFNSSTQFLWGDDLLGQNQAILAQYLRFSFAPEGKPYSIWGYGRLWKDFGSPAVRDDDLEGRLYYLYLDYALTPNISTRIGRQFTNLTAGTSIMDGISLDVHQIGPVGATVAVGRDVVYTLDSEFSRSGNYFAGIDVHLDGIKNTQLGVSYVRRYDESDLSREELGMNFRYFFKSLSPYAELKYDLISRVFDEATVGVDFFPTSNLMIKAEFFHSYPTFNTTDIYSVFAVDKFQEYLIRFEYALAQPVTLVAGYSRQTYDEGDNADVFTLGAKIYPTDNLSLYAAYDYREGFTGYNGFTKQVKGRLSGFEANADYKFSKKLMFFAGLQYDSYNRPENITDTNFAQRYWIGGRWIATKQLSVTARIEENSNENFNHRALGRVALDWKL</sequence>
<protein>
    <submittedName>
        <fullName evidence="2">Uncharacterized protein</fullName>
    </submittedName>
</protein>
<feature type="signal peptide" evidence="1">
    <location>
        <begin position="1"/>
        <end position="28"/>
    </location>
</feature>
<organism evidence="2 3">
    <name type="scientific">Candidatus Sulfobium mesophilum</name>
    <dbReference type="NCBI Taxonomy" id="2016548"/>
    <lineage>
        <taxon>Bacteria</taxon>
        <taxon>Pseudomonadati</taxon>
        <taxon>Nitrospirota</taxon>
        <taxon>Nitrospiria</taxon>
        <taxon>Nitrospirales</taxon>
        <taxon>Nitrospiraceae</taxon>
        <taxon>Candidatus Sulfobium</taxon>
    </lineage>
</organism>
<evidence type="ECO:0000313" key="3">
    <source>
        <dbReference type="Proteomes" id="UP000245125"/>
    </source>
</evidence>
<dbReference type="Proteomes" id="UP000245125">
    <property type="component" value="Unassembled WGS sequence"/>
</dbReference>
<evidence type="ECO:0000256" key="1">
    <source>
        <dbReference type="SAM" id="SignalP"/>
    </source>
</evidence>
<evidence type="ECO:0000313" key="2">
    <source>
        <dbReference type="EMBL" id="SPQ01156.1"/>
    </source>
</evidence>
<dbReference type="OrthoDB" id="238539at2"/>
<proteinExistence type="predicted"/>
<gene>
    <name evidence="2" type="ORF">NBG4_450003</name>
</gene>
<keyword evidence="3" id="KW-1185">Reference proteome</keyword>
<dbReference type="AlphaFoldDB" id="A0A2U3QIB9"/>
<dbReference type="EMBL" id="OUUY01000092">
    <property type="protein sequence ID" value="SPQ01156.1"/>
    <property type="molecule type" value="Genomic_DNA"/>
</dbReference>
<keyword evidence="1" id="KW-0732">Signal</keyword>
<dbReference type="InterPro" id="IPR023614">
    <property type="entry name" value="Porin_dom_sf"/>
</dbReference>
<feature type="chain" id="PRO_5015422041" evidence="1">
    <location>
        <begin position="29"/>
        <end position="420"/>
    </location>
</feature>
<name>A0A2U3QIB9_9BACT</name>